<dbReference type="EMBL" id="MU007119">
    <property type="protein sequence ID" value="KAF2419577.1"/>
    <property type="molecule type" value="Genomic_DNA"/>
</dbReference>
<evidence type="ECO:0000313" key="17">
    <source>
        <dbReference type="EMBL" id="KAF2419577.1"/>
    </source>
</evidence>
<dbReference type="PROSITE" id="PS50011">
    <property type="entry name" value="PROTEIN_KINASE_DOM"/>
    <property type="match status" value="1"/>
</dbReference>
<dbReference type="InterPro" id="IPR017441">
    <property type="entry name" value="Protein_kinase_ATP_BS"/>
</dbReference>
<dbReference type="PANTHER" id="PTHR45646:SF11">
    <property type="entry name" value="SERINE_THREONINE-PROTEIN KINASE DOA"/>
    <property type="match status" value="1"/>
</dbReference>
<dbReference type="InterPro" id="IPR008266">
    <property type="entry name" value="Tyr_kinase_AS"/>
</dbReference>
<dbReference type="PROSITE" id="PS00107">
    <property type="entry name" value="PROTEIN_KINASE_ATP"/>
    <property type="match status" value="1"/>
</dbReference>
<dbReference type="GO" id="GO:0043484">
    <property type="term" value="P:regulation of RNA splicing"/>
    <property type="evidence" value="ECO:0007669"/>
    <property type="project" value="TreeGrafter"/>
</dbReference>
<evidence type="ECO:0000256" key="9">
    <source>
        <dbReference type="ARBA" id="ARBA00022777"/>
    </source>
</evidence>
<dbReference type="InterPro" id="IPR011009">
    <property type="entry name" value="Kinase-like_dom_sf"/>
</dbReference>
<protein>
    <recommendedName>
        <fullName evidence="5">EKC/KEOPS complex subunit BUD32</fullName>
        <ecNumber evidence="3">2.7.11.1</ecNumber>
    </recommendedName>
    <alternativeName>
        <fullName evidence="11 12">Atypical Serine/threonine protein kinase BUD32</fullName>
    </alternativeName>
    <alternativeName>
        <fullName evidence="4">EKC/KEOPS complex subunit bud32</fullName>
    </alternativeName>
</protein>
<gene>
    <name evidence="17" type="ORF">EJ08DRAFT_673339</name>
</gene>
<name>A0A9P4NG22_9PEZI</name>
<keyword evidence="10 15" id="KW-0067">ATP-binding</keyword>
<evidence type="ECO:0000256" key="13">
    <source>
        <dbReference type="ARBA" id="ARBA00047899"/>
    </source>
</evidence>
<evidence type="ECO:0000256" key="7">
    <source>
        <dbReference type="ARBA" id="ARBA00022679"/>
    </source>
</evidence>
<dbReference type="PROSITE" id="PS00109">
    <property type="entry name" value="PROTEIN_KINASE_TYR"/>
    <property type="match status" value="1"/>
</dbReference>
<evidence type="ECO:0000256" key="12">
    <source>
        <dbReference type="ARBA" id="ARBA00033194"/>
    </source>
</evidence>
<evidence type="ECO:0000256" key="14">
    <source>
        <dbReference type="ARBA" id="ARBA00048679"/>
    </source>
</evidence>
<dbReference type="SMART" id="SM00220">
    <property type="entry name" value="S_TKc"/>
    <property type="match status" value="1"/>
</dbReference>
<reference evidence="17" key="1">
    <citation type="journal article" date="2020" name="Stud. Mycol.">
        <title>101 Dothideomycetes genomes: a test case for predicting lifestyles and emergence of pathogens.</title>
        <authorList>
            <person name="Haridas S."/>
            <person name="Albert R."/>
            <person name="Binder M."/>
            <person name="Bloem J."/>
            <person name="Labutti K."/>
            <person name="Salamov A."/>
            <person name="Andreopoulos B."/>
            <person name="Baker S."/>
            <person name="Barry K."/>
            <person name="Bills G."/>
            <person name="Bluhm B."/>
            <person name="Cannon C."/>
            <person name="Castanera R."/>
            <person name="Culley D."/>
            <person name="Daum C."/>
            <person name="Ezra D."/>
            <person name="Gonzalez J."/>
            <person name="Henrissat B."/>
            <person name="Kuo A."/>
            <person name="Liang C."/>
            <person name="Lipzen A."/>
            <person name="Lutzoni F."/>
            <person name="Magnuson J."/>
            <person name="Mondo S."/>
            <person name="Nolan M."/>
            <person name="Ohm R."/>
            <person name="Pangilinan J."/>
            <person name="Park H.-J."/>
            <person name="Ramirez L."/>
            <person name="Alfaro M."/>
            <person name="Sun H."/>
            <person name="Tritt A."/>
            <person name="Yoshinaga Y."/>
            <person name="Zwiers L.-H."/>
            <person name="Turgeon B."/>
            <person name="Goodwin S."/>
            <person name="Spatafora J."/>
            <person name="Crous P."/>
            <person name="Grigoriev I."/>
        </authorList>
    </citation>
    <scope>NUCLEOTIDE SEQUENCE</scope>
    <source>
        <strain evidence="17">CBS 130266</strain>
    </source>
</reference>
<evidence type="ECO:0000256" key="6">
    <source>
        <dbReference type="ARBA" id="ARBA00022527"/>
    </source>
</evidence>
<comment type="subunit">
    <text evidence="2">Component of the EKC/KEOPS complex composed of at least BUD32, CGI121, GON7, KAE1 and PCC1; the whole complex dimerizes.</text>
</comment>
<dbReference type="Proteomes" id="UP000800235">
    <property type="component" value="Unassembled WGS sequence"/>
</dbReference>
<evidence type="ECO:0000256" key="11">
    <source>
        <dbReference type="ARBA" id="ARBA00030980"/>
    </source>
</evidence>
<evidence type="ECO:0000259" key="16">
    <source>
        <dbReference type="PROSITE" id="PS50011"/>
    </source>
</evidence>
<dbReference type="EC" id="2.7.11.1" evidence="3"/>
<keyword evidence="9 17" id="KW-0418">Kinase</keyword>
<dbReference type="InterPro" id="IPR000719">
    <property type="entry name" value="Prot_kinase_dom"/>
</dbReference>
<dbReference type="AlphaFoldDB" id="A0A9P4NG22"/>
<evidence type="ECO:0000256" key="2">
    <source>
        <dbReference type="ARBA" id="ARBA00011534"/>
    </source>
</evidence>
<comment type="catalytic activity">
    <reaction evidence="14">
        <text>L-seryl-[protein] + ATP = O-phospho-L-seryl-[protein] + ADP + H(+)</text>
        <dbReference type="Rhea" id="RHEA:17989"/>
        <dbReference type="Rhea" id="RHEA-COMP:9863"/>
        <dbReference type="Rhea" id="RHEA-COMP:11604"/>
        <dbReference type="ChEBI" id="CHEBI:15378"/>
        <dbReference type="ChEBI" id="CHEBI:29999"/>
        <dbReference type="ChEBI" id="CHEBI:30616"/>
        <dbReference type="ChEBI" id="CHEBI:83421"/>
        <dbReference type="ChEBI" id="CHEBI:456216"/>
        <dbReference type="EC" id="2.7.11.1"/>
    </reaction>
</comment>
<dbReference type="GO" id="GO:0005524">
    <property type="term" value="F:ATP binding"/>
    <property type="evidence" value="ECO:0007669"/>
    <property type="project" value="UniProtKB-UniRule"/>
</dbReference>
<dbReference type="InterPro" id="IPR051175">
    <property type="entry name" value="CLK_kinases"/>
</dbReference>
<proteinExistence type="predicted"/>
<evidence type="ECO:0000313" key="18">
    <source>
        <dbReference type="Proteomes" id="UP000800235"/>
    </source>
</evidence>
<keyword evidence="6" id="KW-0723">Serine/threonine-protein kinase</keyword>
<evidence type="ECO:0000256" key="15">
    <source>
        <dbReference type="PROSITE-ProRule" id="PRU10141"/>
    </source>
</evidence>
<dbReference type="GO" id="GO:0004674">
    <property type="term" value="F:protein serine/threonine kinase activity"/>
    <property type="evidence" value="ECO:0007669"/>
    <property type="project" value="UniProtKB-KW"/>
</dbReference>
<dbReference type="GO" id="GO:0005634">
    <property type="term" value="C:nucleus"/>
    <property type="evidence" value="ECO:0007669"/>
    <property type="project" value="TreeGrafter"/>
</dbReference>
<dbReference type="Pfam" id="PF00069">
    <property type="entry name" value="Pkinase"/>
    <property type="match status" value="1"/>
</dbReference>
<keyword evidence="18" id="KW-1185">Reference proteome</keyword>
<organism evidence="17 18">
    <name type="scientific">Tothia fuscella</name>
    <dbReference type="NCBI Taxonomy" id="1048955"/>
    <lineage>
        <taxon>Eukaryota</taxon>
        <taxon>Fungi</taxon>
        <taxon>Dikarya</taxon>
        <taxon>Ascomycota</taxon>
        <taxon>Pezizomycotina</taxon>
        <taxon>Dothideomycetes</taxon>
        <taxon>Pleosporomycetidae</taxon>
        <taxon>Venturiales</taxon>
        <taxon>Cylindrosympodiaceae</taxon>
        <taxon>Tothia</taxon>
    </lineage>
</organism>
<keyword evidence="7" id="KW-0808">Transferase</keyword>
<feature type="binding site" evidence="15">
    <location>
        <position position="61"/>
    </location>
    <ligand>
        <name>ATP</name>
        <dbReference type="ChEBI" id="CHEBI:30616"/>
    </ligand>
</feature>
<comment type="function">
    <text evidence="1">Component of the EKC/KEOPS complex that is required for the formation of a threonylcarbamoyl group on adenosine at position 37 (t(6)A37) in tRNAs that read codons beginning with adenine. The complex is probably involved in the transfer of the threonylcarbamoyl moiety of threonylcarbamoyl-AMP (TC-AMP) to the N6 group of A37. BUD32 has ATPase activity in the context of the EKC/KEOPS complex and likely plays a supporting role to the catalytic subunit KAE1. The EKC/KEOPS complex also promotes both telomere uncapping and telomere elongation. The complex is required for efficient recruitment of transcriptional coactivators.</text>
</comment>
<evidence type="ECO:0000256" key="10">
    <source>
        <dbReference type="ARBA" id="ARBA00022840"/>
    </source>
</evidence>
<evidence type="ECO:0000256" key="5">
    <source>
        <dbReference type="ARBA" id="ARBA00019973"/>
    </source>
</evidence>
<accession>A0A9P4NG22</accession>
<dbReference type="Gene3D" id="1.10.510.10">
    <property type="entry name" value="Transferase(Phosphotransferase) domain 1"/>
    <property type="match status" value="1"/>
</dbReference>
<comment type="catalytic activity">
    <reaction evidence="13">
        <text>L-threonyl-[protein] + ATP = O-phospho-L-threonyl-[protein] + ADP + H(+)</text>
        <dbReference type="Rhea" id="RHEA:46608"/>
        <dbReference type="Rhea" id="RHEA-COMP:11060"/>
        <dbReference type="Rhea" id="RHEA-COMP:11605"/>
        <dbReference type="ChEBI" id="CHEBI:15378"/>
        <dbReference type="ChEBI" id="CHEBI:30013"/>
        <dbReference type="ChEBI" id="CHEBI:30616"/>
        <dbReference type="ChEBI" id="CHEBI:61977"/>
        <dbReference type="ChEBI" id="CHEBI:456216"/>
        <dbReference type="EC" id="2.7.11.1"/>
    </reaction>
</comment>
<comment type="caution">
    <text evidence="17">The sequence shown here is derived from an EMBL/GenBank/DDBJ whole genome shotgun (WGS) entry which is preliminary data.</text>
</comment>
<dbReference type="OrthoDB" id="5979581at2759"/>
<evidence type="ECO:0000256" key="1">
    <source>
        <dbReference type="ARBA" id="ARBA00003747"/>
    </source>
</evidence>
<dbReference type="SUPFAM" id="SSF56112">
    <property type="entry name" value="Protein kinase-like (PK-like)"/>
    <property type="match status" value="1"/>
</dbReference>
<keyword evidence="8 15" id="KW-0547">Nucleotide-binding</keyword>
<evidence type="ECO:0000256" key="3">
    <source>
        <dbReference type="ARBA" id="ARBA00012513"/>
    </source>
</evidence>
<evidence type="ECO:0000256" key="8">
    <source>
        <dbReference type="ARBA" id="ARBA00022741"/>
    </source>
</evidence>
<sequence length="356" mass="40508">MRTFATDGFGHVSLQDKFEEEKVPDYHSERFYPVLAKLGFGTSSTVWLCRDLEKNIYVVLKVCITGNRNFLRVALDDFQLHGPNGSHQCLLFTPLGLNFSRLRSRFPANSIPKQLGQHSLQVLLVGLDFLHQVDVVHTDLSPNNILLGLKDSSVLSDIEKMELEQPSHRKILPDRTIHMSHTMPITGGLPIICDFGSARVGTKHSGDVMPGQYRAPEVIMGMEWDTEIDIWALGLIIWDIAQGKCLFNAAKDGLLNDERHLAEMVALIGPPPRAFLKRSENCRKYWDSDGNWIAATPIPHKSFEMHEKRFNGKDQELFLQLLRKILRWLPEERPTAEDLYKDEFIYQDRVGVSCSG</sequence>
<dbReference type="PANTHER" id="PTHR45646">
    <property type="entry name" value="SERINE/THREONINE-PROTEIN KINASE DOA-RELATED"/>
    <property type="match status" value="1"/>
</dbReference>
<dbReference type="Gene3D" id="3.30.200.20">
    <property type="entry name" value="Phosphorylase Kinase, domain 1"/>
    <property type="match status" value="2"/>
</dbReference>
<evidence type="ECO:0000256" key="4">
    <source>
        <dbReference type="ARBA" id="ARBA00013948"/>
    </source>
</evidence>
<feature type="domain" description="Protein kinase" evidence="16">
    <location>
        <begin position="1"/>
        <end position="345"/>
    </location>
</feature>